<proteinExistence type="predicted"/>
<dbReference type="RefSeq" id="XP_006665248.1">
    <property type="nucleotide sequence ID" value="XM_006665185.1"/>
</dbReference>
<evidence type="ECO:0000256" key="2">
    <source>
        <dbReference type="SAM" id="SignalP"/>
    </source>
</evidence>
<feature type="chain" id="PRO_5003445865" evidence="2">
    <location>
        <begin position="21"/>
        <end position="721"/>
    </location>
</feature>
<dbReference type="AlphaFoldDB" id="G3J6P3"/>
<dbReference type="KEGG" id="cmt:CCM_00025"/>
<evidence type="ECO:0000313" key="3">
    <source>
        <dbReference type="EMBL" id="EGX95371.1"/>
    </source>
</evidence>
<organism evidence="3 4">
    <name type="scientific">Cordyceps militaris (strain CM01)</name>
    <name type="common">Caterpillar fungus</name>
    <dbReference type="NCBI Taxonomy" id="983644"/>
    <lineage>
        <taxon>Eukaryota</taxon>
        <taxon>Fungi</taxon>
        <taxon>Dikarya</taxon>
        <taxon>Ascomycota</taxon>
        <taxon>Pezizomycotina</taxon>
        <taxon>Sordariomycetes</taxon>
        <taxon>Hypocreomycetidae</taxon>
        <taxon>Hypocreales</taxon>
        <taxon>Cordycipitaceae</taxon>
        <taxon>Cordyceps</taxon>
    </lineage>
</organism>
<keyword evidence="2" id="KW-0732">Signal</keyword>
<dbReference type="VEuPathDB" id="FungiDB:CCM_00025"/>
<feature type="signal peptide" evidence="2">
    <location>
        <begin position="1"/>
        <end position="20"/>
    </location>
</feature>
<dbReference type="Proteomes" id="UP000001610">
    <property type="component" value="Unassembled WGS sequence"/>
</dbReference>
<reference evidence="3 4" key="1">
    <citation type="journal article" date="2011" name="Genome Biol.">
        <title>Genome sequence of the insect pathogenic fungus Cordyceps militaris, a valued traditional Chinese medicine.</title>
        <authorList>
            <person name="Zheng P."/>
            <person name="Xia Y."/>
            <person name="Xiao G."/>
            <person name="Xiong C."/>
            <person name="Hu X."/>
            <person name="Zhang S."/>
            <person name="Zheng H."/>
            <person name="Huang Y."/>
            <person name="Zhou Y."/>
            <person name="Wang S."/>
            <person name="Zhao G.P."/>
            <person name="Liu X."/>
            <person name="St Leger R.J."/>
            <person name="Wang C."/>
        </authorList>
    </citation>
    <scope>NUCLEOTIDE SEQUENCE [LARGE SCALE GENOMIC DNA]</scope>
    <source>
        <strain evidence="3 4">CM01</strain>
    </source>
</reference>
<name>G3J6P3_CORMM</name>
<dbReference type="InParanoid" id="G3J6P3"/>
<evidence type="ECO:0000256" key="1">
    <source>
        <dbReference type="SAM" id="MobiDB-lite"/>
    </source>
</evidence>
<sequence length="721" mass="78624">MLFVPRIFLWSTAATSLCASTNDPATALAGMRLRLQRSSTDRQQSFSSVKKDKERMTGCCGGQAASERMEAGFVSSLVVPGRYLGSVPWPACLVGRRLEDTVTVGTPASHLPVCAPPGSGRLAGTNGTVPRDSAGASATHGKQLRRLALPAHELEIPPQPNHQANLIQKQHNKGRKIPQIPLRSHGSPHRPMSKKAAESGSRATAAYIPTRVLIGHWVHSSEPEPNQHAVYGILSRDGKLRFKLVPETREGRAIQGNYPPSRETWVIHEDIVFESYLSNLNRLGMKEYCRERGRQVDEGEKPGGPDNAANILKAVDKAEHLCAAAKHERPRNLRWEREKCADRRRAVRMEGWASRRASNGDEVGAVVPEAVLGATPAEAGAGVRKKRKKHGERRTVYHHDHVSEAAVAAAAAAAVVDPDKSGFADSSRDSMEMSTTSSVTDSSADDTKPKVYNGVIYQRNPTGPFAGKLTAKGQVVSINGEDYVEYRVLAKQLFLASHARNMVCLMSTPHVFPLFHFYPKTMTFLPSLLPSRYTLRMSSACFLSAISDPTSCMQVAEDEIRQRDALVRLADEDQLAVLLRAGGGKIKRGRPVGREDGGVDTRIPARHHFADSAHGVLGGVRGEDAHIGFPAIRAGQVDGALLDIDGDNLVALPRYGDARAFIVQRFSDDFKKKFNKGLNVILTEDPISHPPCRSLQTTRLGKNPGGCQEDRALMPQTLKTL</sequence>
<dbReference type="GeneID" id="18162060"/>
<feature type="compositionally biased region" description="Basic and acidic residues" evidence="1">
    <location>
        <begin position="421"/>
        <end position="431"/>
    </location>
</feature>
<evidence type="ECO:0000313" key="4">
    <source>
        <dbReference type="Proteomes" id="UP000001610"/>
    </source>
</evidence>
<gene>
    <name evidence="3" type="ORF">CCM_00025</name>
</gene>
<feature type="region of interest" description="Disordered" evidence="1">
    <location>
        <begin position="421"/>
        <end position="445"/>
    </location>
</feature>
<keyword evidence="4" id="KW-1185">Reference proteome</keyword>
<accession>G3J6P3</accession>
<protein>
    <submittedName>
        <fullName evidence="3">Uncharacterized protein</fullName>
    </submittedName>
</protein>
<dbReference type="eggNOG" id="ENOG502RJK3">
    <property type="taxonomic scope" value="Eukaryota"/>
</dbReference>
<dbReference type="EMBL" id="JH126399">
    <property type="protein sequence ID" value="EGX95371.1"/>
    <property type="molecule type" value="Genomic_DNA"/>
</dbReference>
<dbReference type="OrthoDB" id="5235778at2759"/>
<feature type="region of interest" description="Disordered" evidence="1">
    <location>
        <begin position="179"/>
        <end position="202"/>
    </location>
</feature>
<dbReference type="HOGENOM" id="CLU_383561_0_0_1"/>
<feature type="compositionally biased region" description="Low complexity" evidence="1">
    <location>
        <begin position="432"/>
        <end position="442"/>
    </location>
</feature>